<dbReference type="InterPro" id="IPR015797">
    <property type="entry name" value="NUDIX_hydrolase-like_dom_sf"/>
</dbReference>
<comment type="caution">
    <text evidence="5">The sequence shown here is derived from an EMBL/GenBank/DDBJ whole genome shotgun (WGS) entry which is preliminary data.</text>
</comment>
<name>A0A2T7UFI8_9BURK</name>
<dbReference type="SUPFAM" id="SSF52374">
    <property type="entry name" value="Nucleotidylyl transferase"/>
    <property type="match status" value="1"/>
</dbReference>
<dbReference type="InterPro" id="IPR004821">
    <property type="entry name" value="Cyt_trans-like"/>
</dbReference>
<organism evidence="5 6">
    <name type="scientific">Limnohabitans planktonicus II-D5</name>
    <dbReference type="NCBI Taxonomy" id="1293045"/>
    <lineage>
        <taxon>Bacteria</taxon>
        <taxon>Pseudomonadati</taxon>
        <taxon>Pseudomonadota</taxon>
        <taxon>Betaproteobacteria</taxon>
        <taxon>Burkholderiales</taxon>
        <taxon>Comamonadaceae</taxon>
        <taxon>Limnohabitans</taxon>
    </lineage>
</organism>
<evidence type="ECO:0000313" key="6">
    <source>
        <dbReference type="Proteomes" id="UP000037507"/>
    </source>
</evidence>
<dbReference type="InterPro" id="IPR000086">
    <property type="entry name" value="NUDIX_hydrolase_dom"/>
</dbReference>
<gene>
    <name evidence="5" type="ORF">H663_007685</name>
</gene>
<comment type="cofactor">
    <cofactor evidence="1">
        <name>Mg(2+)</name>
        <dbReference type="ChEBI" id="CHEBI:18420"/>
    </cofactor>
</comment>
<dbReference type="Gene3D" id="3.40.50.620">
    <property type="entry name" value="HUPs"/>
    <property type="match status" value="1"/>
</dbReference>
<protein>
    <recommendedName>
        <fullName evidence="4">Nudix hydrolase domain-containing protein</fullName>
    </recommendedName>
</protein>
<dbReference type="GO" id="GO:0016787">
    <property type="term" value="F:hydrolase activity"/>
    <property type="evidence" value="ECO:0007669"/>
    <property type="project" value="UniProtKB-KW"/>
</dbReference>
<dbReference type="STRING" id="1293045.H663_05905"/>
<reference evidence="5" key="1">
    <citation type="submission" date="2017-04" db="EMBL/GenBank/DDBJ databases">
        <title>Unexpected and diverse lifestyles within the genus Limnohabitans.</title>
        <authorList>
            <person name="Kasalicky V."/>
            <person name="Mehrshad M."/>
            <person name="Andrei S.-A."/>
            <person name="Salcher M."/>
            <person name="Kratochvilova H."/>
            <person name="Simek K."/>
            <person name="Ghai R."/>
        </authorList>
    </citation>
    <scope>NUCLEOTIDE SEQUENCE [LARGE SCALE GENOMIC DNA]</scope>
    <source>
        <strain evidence="5">II-D5</strain>
    </source>
</reference>
<evidence type="ECO:0000256" key="3">
    <source>
        <dbReference type="RuleBase" id="RU003476"/>
    </source>
</evidence>
<proteinExistence type="inferred from homology"/>
<evidence type="ECO:0000259" key="4">
    <source>
        <dbReference type="PROSITE" id="PS51462"/>
    </source>
</evidence>
<dbReference type="NCBIfam" id="TIGR00125">
    <property type="entry name" value="cyt_tran_rel"/>
    <property type="match status" value="1"/>
</dbReference>
<dbReference type="PROSITE" id="PS51462">
    <property type="entry name" value="NUDIX"/>
    <property type="match status" value="1"/>
</dbReference>
<dbReference type="PANTHER" id="PTHR43736">
    <property type="entry name" value="ADP-RIBOSE PYROPHOSPHATASE"/>
    <property type="match status" value="1"/>
</dbReference>
<evidence type="ECO:0000313" key="5">
    <source>
        <dbReference type="EMBL" id="PVE43422.1"/>
    </source>
</evidence>
<dbReference type="Pfam" id="PF01467">
    <property type="entry name" value="CTP_transf_like"/>
    <property type="match status" value="1"/>
</dbReference>
<dbReference type="InterPro" id="IPR020476">
    <property type="entry name" value="Nudix_hydrolase"/>
</dbReference>
<dbReference type="InterPro" id="IPR020084">
    <property type="entry name" value="NUDIX_hydrolase_CS"/>
</dbReference>
<keyword evidence="2 3" id="KW-0378">Hydrolase</keyword>
<accession>A0A2T7UFI8</accession>
<dbReference type="OrthoDB" id="542521at2"/>
<dbReference type="RefSeq" id="WP_053170780.1">
    <property type="nucleotide sequence ID" value="NZ_LFYT02000006.1"/>
</dbReference>
<feature type="domain" description="Nudix hydrolase" evidence="4">
    <location>
        <begin position="205"/>
        <end position="341"/>
    </location>
</feature>
<keyword evidence="6" id="KW-1185">Reference proteome</keyword>
<dbReference type="InterPro" id="IPR014729">
    <property type="entry name" value="Rossmann-like_a/b/a_fold"/>
</dbReference>
<comment type="similarity">
    <text evidence="3">Belongs to the Nudix hydrolase family.</text>
</comment>
<evidence type="ECO:0000256" key="1">
    <source>
        <dbReference type="ARBA" id="ARBA00001946"/>
    </source>
</evidence>
<dbReference type="CDD" id="cd18873">
    <property type="entry name" value="NUDIX_NadM_like"/>
    <property type="match status" value="1"/>
</dbReference>
<dbReference type="Pfam" id="PF00293">
    <property type="entry name" value="NUDIX"/>
    <property type="match status" value="1"/>
</dbReference>
<dbReference type="PRINTS" id="PR00502">
    <property type="entry name" value="NUDIXFAMILY"/>
</dbReference>
<dbReference type="PANTHER" id="PTHR43736:SF1">
    <property type="entry name" value="DIHYDRONEOPTERIN TRIPHOSPHATE DIPHOSPHATASE"/>
    <property type="match status" value="1"/>
</dbReference>
<dbReference type="Gene3D" id="3.90.79.10">
    <property type="entry name" value="Nucleoside Triphosphate Pyrophosphohydrolase"/>
    <property type="match status" value="1"/>
</dbReference>
<sequence length="346" mass="39027">MTPHTSPPSGTAIIVGRWQIFHKGHETLLRTALSMAQQVIVVIGSAYRSRNPQNPFTWQERQSMIVSTLSEYDRTRVQFLPVRDYYDDTRWNAAVREGVKQLTAGAPANGITLVGFKKDHTSYYLDNFHPWTWKEVTQDIEIDATALRNVFFEGADPDARLEVMRPYISAPVLAYLQAWARLGVYAERVNEHAAVTVYRKRWAAPFHLTADAIVQANGHVLLVRRGGDIGHGLWALPGGFVDPGERMYTAALRELHEETGLKPLASTMQTAFKCSVVFDHPGRSPRGRIITHACHFDLGNINLPEVKGADDAQEARWIPLKDLASLENQRFDDHAAVLDHFFGLYR</sequence>
<dbReference type="Proteomes" id="UP000037507">
    <property type="component" value="Unassembled WGS sequence"/>
</dbReference>
<dbReference type="SUPFAM" id="SSF55811">
    <property type="entry name" value="Nudix"/>
    <property type="match status" value="1"/>
</dbReference>
<dbReference type="AlphaFoldDB" id="A0A2T7UFI8"/>
<dbReference type="EMBL" id="LFYT02000006">
    <property type="protein sequence ID" value="PVE43422.1"/>
    <property type="molecule type" value="Genomic_DNA"/>
</dbReference>
<dbReference type="PROSITE" id="PS00893">
    <property type="entry name" value="NUDIX_BOX"/>
    <property type="match status" value="1"/>
</dbReference>
<evidence type="ECO:0000256" key="2">
    <source>
        <dbReference type="ARBA" id="ARBA00022801"/>
    </source>
</evidence>